<feature type="compositionally biased region" description="Polar residues" evidence="1">
    <location>
        <begin position="42"/>
        <end position="54"/>
    </location>
</feature>
<feature type="region of interest" description="Disordered" evidence="1">
    <location>
        <begin position="1"/>
        <end position="108"/>
    </location>
</feature>
<evidence type="ECO:0000313" key="3">
    <source>
        <dbReference type="Proteomes" id="UP000001396"/>
    </source>
</evidence>
<proteinExistence type="predicted"/>
<feature type="compositionally biased region" description="Low complexity" evidence="1">
    <location>
        <begin position="80"/>
        <end position="95"/>
    </location>
</feature>
<evidence type="ECO:0000313" key="2">
    <source>
        <dbReference type="EMBL" id="EFA78378.1"/>
    </source>
</evidence>
<gene>
    <name evidence="2" type="ORF">PPL_09029</name>
</gene>
<comment type="caution">
    <text evidence="2">The sequence shown here is derived from an EMBL/GenBank/DDBJ whole genome shotgun (WGS) entry which is preliminary data.</text>
</comment>
<reference evidence="2 3" key="1">
    <citation type="journal article" date="2011" name="Genome Res.">
        <title>Phylogeny-wide analysis of social amoeba genomes highlights ancient origins for complex intercellular communication.</title>
        <authorList>
            <person name="Heidel A.J."/>
            <person name="Lawal H.M."/>
            <person name="Felder M."/>
            <person name="Schilde C."/>
            <person name="Helps N.R."/>
            <person name="Tunggal B."/>
            <person name="Rivero F."/>
            <person name="John U."/>
            <person name="Schleicher M."/>
            <person name="Eichinger L."/>
            <person name="Platzer M."/>
            <person name="Noegel A.A."/>
            <person name="Schaap P."/>
            <person name="Gloeckner G."/>
        </authorList>
    </citation>
    <scope>NUCLEOTIDE SEQUENCE [LARGE SCALE GENOMIC DNA]</scope>
    <source>
        <strain evidence="3">ATCC 26659 / Pp 5 / PN500</strain>
    </source>
</reference>
<feature type="compositionally biased region" description="Polar residues" evidence="1">
    <location>
        <begin position="61"/>
        <end position="72"/>
    </location>
</feature>
<dbReference type="InParanoid" id="D3BKE8"/>
<dbReference type="GeneID" id="31364505"/>
<dbReference type="EMBL" id="ADBJ01000038">
    <property type="protein sequence ID" value="EFA78378.1"/>
    <property type="molecule type" value="Genomic_DNA"/>
</dbReference>
<dbReference type="Proteomes" id="UP000001396">
    <property type="component" value="Unassembled WGS sequence"/>
</dbReference>
<dbReference type="AlphaFoldDB" id="D3BKE8"/>
<dbReference type="RefSeq" id="XP_020430503.1">
    <property type="nucleotide sequence ID" value="XM_020579828.1"/>
</dbReference>
<feature type="compositionally biased region" description="Low complexity" evidence="1">
    <location>
        <begin position="7"/>
        <end position="17"/>
    </location>
</feature>
<accession>D3BKE8</accession>
<sequence>MSKNLFGAASNLGNAAGSSGGSGGIGAVHDGIDSGLGVASKTGVNTQPLSQANNMARKFTGSGQQQGRQATSNNMEEENFQQGQQQQKPFNQANNSSNQSGINQHQFN</sequence>
<feature type="compositionally biased region" description="Polar residues" evidence="1">
    <location>
        <begin position="96"/>
        <end position="108"/>
    </location>
</feature>
<keyword evidence="3" id="KW-1185">Reference proteome</keyword>
<evidence type="ECO:0000256" key="1">
    <source>
        <dbReference type="SAM" id="MobiDB-lite"/>
    </source>
</evidence>
<organism evidence="2 3">
    <name type="scientific">Heterostelium pallidum (strain ATCC 26659 / Pp 5 / PN500)</name>
    <name type="common">Cellular slime mold</name>
    <name type="synonym">Polysphondylium pallidum</name>
    <dbReference type="NCBI Taxonomy" id="670386"/>
    <lineage>
        <taxon>Eukaryota</taxon>
        <taxon>Amoebozoa</taxon>
        <taxon>Evosea</taxon>
        <taxon>Eumycetozoa</taxon>
        <taxon>Dictyostelia</taxon>
        <taxon>Acytosteliales</taxon>
        <taxon>Acytosteliaceae</taxon>
        <taxon>Heterostelium</taxon>
    </lineage>
</organism>
<protein>
    <submittedName>
        <fullName evidence="2">Uncharacterized protein</fullName>
    </submittedName>
</protein>
<name>D3BKE8_HETP5</name>